<dbReference type="InterPro" id="IPR006913">
    <property type="entry name" value="CENP-V/GFA"/>
</dbReference>
<keyword evidence="7" id="KW-1185">Reference proteome</keyword>
<comment type="similarity">
    <text evidence="1">Belongs to the Gfa family.</text>
</comment>
<gene>
    <name evidence="6" type="ORF">EYC87_12970</name>
</gene>
<evidence type="ECO:0000256" key="2">
    <source>
        <dbReference type="ARBA" id="ARBA00022723"/>
    </source>
</evidence>
<evidence type="ECO:0000256" key="3">
    <source>
        <dbReference type="ARBA" id="ARBA00022833"/>
    </source>
</evidence>
<dbReference type="EMBL" id="SHNP01000004">
    <property type="protein sequence ID" value="MCX2974498.1"/>
    <property type="molecule type" value="Genomic_DNA"/>
</dbReference>
<dbReference type="Pfam" id="PF04828">
    <property type="entry name" value="GFA"/>
    <property type="match status" value="1"/>
</dbReference>
<accession>A0ABT3SWW5</accession>
<dbReference type="PANTHER" id="PTHR33337">
    <property type="entry name" value="GFA DOMAIN-CONTAINING PROTEIN"/>
    <property type="match status" value="1"/>
</dbReference>
<keyword evidence="3" id="KW-0862">Zinc</keyword>
<name>A0ABT3SWW5_9GAMM</name>
<dbReference type="SUPFAM" id="SSF51316">
    <property type="entry name" value="Mss4-like"/>
    <property type="match status" value="1"/>
</dbReference>
<keyword evidence="4" id="KW-0456">Lyase</keyword>
<evidence type="ECO:0000256" key="4">
    <source>
        <dbReference type="ARBA" id="ARBA00023239"/>
    </source>
</evidence>
<evidence type="ECO:0000256" key="1">
    <source>
        <dbReference type="ARBA" id="ARBA00005495"/>
    </source>
</evidence>
<comment type="caution">
    <text evidence="6">The sequence shown here is derived from an EMBL/GenBank/DDBJ whole genome shotgun (WGS) entry which is preliminary data.</text>
</comment>
<evidence type="ECO:0000313" key="7">
    <source>
        <dbReference type="Proteomes" id="UP001143307"/>
    </source>
</evidence>
<evidence type="ECO:0000259" key="5">
    <source>
        <dbReference type="PROSITE" id="PS51891"/>
    </source>
</evidence>
<dbReference type="InterPro" id="IPR011057">
    <property type="entry name" value="Mss4-like_sf"/>
</dbReference>
<organism evidence="6 7">
    <name type="scientific">Candidatus Seongchinamella marina</name>
    <dbReference type="NCBI Taxonomy" id="2518990"/>
    <lineage>
        <taxon>Bacteria</taxon>
        <taxon>Pseudomonadati</taxon>
        <taxon>Pseudomonadota</taxon>
        <taxon>Gammaproteobacteria</taxon>
        <taxon>Cellvibrionales</taxon>
        <taxon>Halieaceae</taxon>
        <taxon>Seongchinamella</taxon>
    </lineage>
</organism>
<reference evidence="6" key="1">
    <citation type="submission" date="2019-02" db="EMBL/GenBank/DDBJ databases">
        <authorList>
            <person name="Li S.-H."/>
        </authorList>
    </citation>
    <scope>NUCLEOTIDE SEQUENCE</scope>
    <source>
        <strain evidence="6">IMCC8485</strain>
    </source>
</reference>
<dbReference type="PANTHER" id="PTHR33337:SF40">
    <property type="entry name" value="CENP-V_GFA DOMAIN-CONTAINING PROTEIN-RELATED"/>
    <property type="match status" value="1"/>
</dbReference>
<feature type="domain" description="CENP-V/GFA" evidence="5">
    <location>
        <begin position="2"/>
        <end position="133"/>
    </location>
</feature>
<evidence type="ECO:0000313" key="6">
    <source>
        <dbReference type="EMBL" id="MCX2974498.1"/>
    </source>
</evidence>
<protein>
    <submittedName>
        <fullName evidence="6">GFA family protein</fullName>
    </submittedName>
</protein>
<dbReference type="Gene3D" id="3.90.1590.10">
    <property type="entry name" value="glutathione-dependent formaldehyde- activating enzyme (gfa)"/>
    <property type="match status" value="1"/>
</dbReference>
<keyword evidence="2" id="KW-0479">Metal-binding</keyword>
<dbReference type="RefSeq" id="WP_040540803.1">
    <property type="nucleotide sequence ID" value="NZ_SHNP01000004.1"/>
</dbReference>
<sequence>MISGKCECGGVAYRVDGEIHDYSHCHCSQCRRLHGAAFASFAGVVRDTFSYLPGKDRIASYASSSTHSRVFCPNCGSNIMVELTSEPNDLYIAMGTMDGELSLPAGYHIYVGSKASWHSITDDLLQFDTDPED</sequence>
<dbReference type="Proteomes" id="UP001143307">
    <property type="component" value="Unassembled WGS sequence"/>
</dbReference>
<dbReference type="PROSITE" id="PS51891">
    <property type="entry name" value="CENP_V_GFA"/>
    <property type="match status" value="1"/>
</dbReference>
<proteinExistence type="inferred from homology"/>